<comment type="similarity">
    <text evidence="7 9">Belongs to the Maf family. YceF subfamily.</text>
</comment>
<dbReference type="PANTHER" id="PTHR43213:SF10">
    <property type="entry name" value="7-METHYL-GTP PYROPHOSPHATASE"/>
    <property type="match status" value="1"/>
</dbReference>
<gene>
    <name evidence="10" type="ORF">JCM19240_3787</name>
</gene>
<name>A0A090TDR4_9VIBR</name>
<evidence type="ECO:0000313" key="11">
    <source>
        <dbReference type="Proteomes" id="UP000029224"/>
    </source>
</evidence>
<evidence type="ECO:0000256" key="4">
    <source>
        <dbReference type="ARBA" id="ARBA00023080"/>
    </source>
</evidence>
<evidence type="ECO:0000313" key="10">
    <source>
        <dbReference type="EMBL" id="GAL38050.1"/>
    </source>
</evidence>
<dbReference type="PANTHER" id="PTHR43213">
    <property type="entry name" value="BIFUNCTIONAL DTTP/UTP PYROPHOSPHATASE/METHYLTRANSFERASE PROTEIN-RELATED"/>
    <property type="match status" value="1"/>
</dbReference>
<dbReference type="GO" id="GO:0047429">
    <property type="term" value="F:nucleoside triphosphate diphosphatase activity"/>
    <property type="evidence" value="ECO:0007669"/>
    <property type="project" value="InterPro"/>
</dbReference>
<accession>A0A090TDR4</accession>
<dbReference type="EC" id="3.6.1.-" evidence="9"/>
<evidence type="ECO:0000256" key="7">
    <source>
        <dbReference type="ARBA" id="ARBA00060749"/>
    </source>
</evidence>
<dbReference type="InterPro" id="IPR029001">
    <property type="entry name" value="ITPase-like_fam"/>
</dbReference>
<evidence type="ECO:0000256" key="8">
    <source>
        <dbReference type="ARBA" id="ARBA00068163"/>
    </source>
</evidence>
<keyword evidence="4 9" id="KW-0546">Nucleotide metabolism</keyword>
<keyword evidence="11" id="KW-1185">Reference proteome</keyword>
<feature type="active site" description="Proton acceptor" evidence="9">
    <location>
        <position position="70"/>
    </location>
</feature>
<feature type="site" description="Important for substrate specificity" evidence="9">
    <location>
        <position position="155"/>
    </location>
</feature>
<keyword evidence="2 9" id="KW-0963">Cytoplasm</keyword>
<evidence type="ECO:0000256" key="5">
    <source>
        <dbReference type="ARBA" id="ARBA00050213"/>
    </source>
</evidence>
<protein>
    <recommendedName>
        <fullName evidence="8 9">7-methyl-GTP pyrophosphatase</fullName>
        <shortName evidence="9">m(7)GTP pyrophosphatase</shortName>
        <ecNumber evidence="9">3.6.1.-</ecNumber>
    </recommendedName>
</protein>
<dbReference type="CDD" id="cd00555">
    <property type="entry name" value="Maf"/>
    <property type="match status" value="1"/>
</dbReference>
<dbReference type="PIRSF" id="PIRSF006305">
    <property type="entry name" value="Maf"/>
    <property type="match status" value="1"/>
</dbReference>
<reference evidence="10 11" key="1">
    <citation type="submission" date="2014-09" db="EMBL/GenBank/DDBJ databases">
        <title>Vibrio maritimus JCM 19240. (C210) whole genome shotgun sequence.</title>
        <authorList>
            <person name="Sawabe T."/>
            <person name="Meirelles P."/>
            <person name="Nakanishi M."/>
            <person name="Sayaka M."/>
            <person name="Hattori M."/>
            <person name="Ohkuma M."/>
        </authorList>
    </citation>
    <scope>NUCLEOTIDE SEQUENCE [LARGE SCALE GENOMIC DNA]</scope>
    <source>
        <strain evidence="10 11">JCM 19240</strain>
    </source>
</reference>
<comment type="caution">
    <text evidence="10">The sequence shown here is derived from an EMBL/GenBank/DDBJ whole genome shotgun (WGS) entry which is preliminary data.</text>
</comment>
<dbReference type="NCBIfam" id="TIGR00172">
    <property type="entry name" value="maf"/>
    <property type="match status" value="1"/>
</dbReference>
<comment type="catalytic activity">
    <reaction evidence="5 9">
        <text>N(7)-methyl-GTP + H2O = N(7)-methyl-GMP + diphosphate + H(+)</text>
        <dbReference type="Rhea" id="RHEA:58744"/>
        <dbReference type="ChEBI" id="CHEBI:15377"/>
        <dbReference type="ChEBI" id="CHEBI:15378"/>
        <dbReference type="ChEBI" id="CHEBI:33019"/>
        <dbReference type="ChEBI" id="CHEBI:58285"/>
        <dbReference type="ChEBI" id="CHEBI:87133"/>
    </reaction>
</comment>
<sequence length="194" mass="21097">MKSIRLILASTSPYRAELLAKLGLPFEAIAPQVDETARSDESAMQLVQRLAEQKARALQNEPNALVIGSDQVCIIDGQIIGKPLNRETAIAQLNQQSGKTIRFYTGLAVVNTNTGECDVTVDTFDVTFRTLNQAQIKRYVDLEQPYYCAGSFKSEGLGISLFSALEGKDPNTLVGLPLIDLVSMLDKHGLSPLG</sequence>
<dbReference type="OrthoDB" id="9813694at2"/>
<dbReference type="EMBL" id="BBMT01000025">
    <property type="protein sequence ID" value="GAL38050.1"/>
    <property type="molecule type" value="Genomic_DNA"/>
</dbReference>
<evidence type="ECO:0000256" key="3">
    <source>
        <dbReference type="ARBA" id="ARBA00022801"/>
    </source>
</evidence>
<dbReference type="GO" id="GO:0009117">
    <property type="term" value="P:nucleotide metabolic process"/>
    <property type="evidence" value="ECO:0007669"/>
    <property type="project" value="UniProtKB-KW"/>
</dbReference>
<dbReference type="AlphaFoldDB" id="A0A090TDR4"/>
<feature type="site" description="Important for substrate specificity" evidence="9">
    <location>
        <position position="14"/>
    </location>
</feature>
<dbReference type="Gene3D" id="3.90.950.10">
    <property type="match status" value="1"/>
</dbReference>
<organism evidence="10 11">
    <name type="scientific">Vibrio maritimus</name>
    <dbReference type="NCBI Taxonomy" id="990268"/>
    <lineage>
        <taxon>Bacteria</taxon>
        <taxon>Pseudomonadati</taxon>
        <taxon>Pseudomonadota</taxon>
        <taxon>Gammaproteobacteria</taxon>
        <taxon>Vibrionales</taxon>
        <taxon>Vibrionaceae</taxon>
        <taxon>Vibrio</taxon>
    </lineage>
</organism>
<dbReference type="GO" id="GO:0005737">
    <property type="term" value="C:cytoplasm"/>
    <property type="evidence" value="ECO:0007669"/>
    <property type="project" value="UniProtKB-SubCell"/>
</dbReference>
<dbReference type="FunFam" id="3.90.950.10:FF:000005">
    <property type="entry name" value="7-methyl-GTP pyrophosphatase"/>
    <property type="match status" value="1"/>
</dbReference>
<dbReference type="InterPro" id="IPR003697">
    <property type="entry name" value="Maf-like"/>
</dbReference>
<comment type="cofactor">
    <cofactor evidence="9">
        <name>a divalent metal cation</name>
        <dbReference type="ChEBI" id="CHEBI:60240"/>
    </cofactor>
</comment>
<comment type="subcellular location">
    <subcellularLocation>
        <location evidence="1 9">Cytoplasm</location>
    </subcellularLocation>
</comment>
<evidence type="ECO:0000256" key="2">
    <source>
        <dbReference type="ARBA" id="ARBA00022490"/>
    </source>
</evidence>
<dbReference type="Proteomes" id="UP000029224">
    <property type="component" value="Unassembled WGS sequence"/>
</dbReference>
<dbReference type="Pfam" id="PF02545">
    <property type="entry name" value="Maf"/>
    <property type="match status" value="1"/>
</dbReference>
<comment type="function">
    <text evidence="6 9">Nucleoside triphosphate pyrophosphatase that hydrolyzes 7-methyl-GTP (m(7)GTP). May have a dual role in cell division arrest and in preventing the incorporation of modified nucleotides into cellular nucleic acids.</text>
</comment>
<proteinExistence type="inferred from homology"/>
<evidence type="ECO:0000256" key="6">
    <source>
        <dbReference type="ARBA" id="ARBA00053369"/>
    </source>
</evidence>
<keyword evidence="3 9" id="KW-0378">Hydrolase</keyword>
<reference evidence="10 11" key="2">
    <citation type="submission" date="2014-09" db="EMBL/GenBank/DDBJ databases">
        <authorList>
            <consortium name="NBRP consortium"/>
            <person name="Sawabe T."/>
            <person name="Meirelles P."/>
            <person name="Nakanishi M."/>
            <person name="Sayaka M."/>
            <person name="Hattori M."/>
            <person name="Ohkuma M."/>
        </authorList>
    </citation>
    <scope>NUCLEOTIDE SEQUENCE [LARGE SCALE GENOMIC DNA]</scope>
    <source>
        <strain evidence="10 11">JCM 19240</strain>
    </source>
</reference>
<comment type="caution">
    <text evidence="9">Lacks conserved residue(s) required for the propagation of feature annotation.</text>
</comment>
<evidence type="ECO:0000256" key="9">
    <source>
        <dbReference type="HAMAP-Rule" id="MF_00528"/>
    </source>
</evidence>
<evidence type="ECO:0000256" key="1">
    <source>
        <dbReference type="ARBA" id="ARBA00004496"/>
    </source>
</evidence>
<dbReference type="SUPFAM" id="SSF52972">
    <property type="entry name" value="ITPase-like"/>
    <property type="match status" value="1"/>
</dbReference>
<feature type="site" description="Important for substrate specificity" evidence="9">
    <location>
        <position position="71"/>
    </location>
</feature>
<dbReference type="HAMAP" id="MF_00528">
    <property type="entry name" value="Maf"/>
    <property type="match status" value="1"/>
</dbReference>